<accession>A0A1I1NCA8</accession>
<dbReference type="EMBL" id="FOLB01000016">
    <property type="protein sequence ID" value="SFC95269.1"/>
    <property type="molecule type" value="Genomic_DNA"/>
</dbReference>
<dbReference type="Proteomes" id="UP000198832">
    <property type="component" value="Unassembled WGS sequence"/>
</dbReference>
<dbReference type="PANTHER" id="PTHR30563">
    <property type="entry name" value="DNA RECOMBINATION PROTEIN RMUC"/>
    <property type="match status" value="1"/>
</dbReference>
<evidence type="ECO:0000313" key="6">
    <source>
        <dbReference type="EMBL" id="SFC95269.1"/>
    </source>
</evidence>
<dbReference type="STRING" id="574651.SAMN04487968_11621"/>
<dbReference type="OrthoDB" id="370725at2"/>
<evidence type="ECO:0000256" key="5">
    <source>
        <dbReference type="SAM" id="Coils"/>
    </source>
</evidence>
<sequence>METVGLMLLGLVLGALLGGAAAWIVVQQRTRVAAEAQRCSDAETARAALETAVRDAEERAAERSAVAEARAAAAEEHTRSVLAARQDAIVAQLREQAAADRADVEQRLSAALAESAALRDALEAARLQHRETVEAHRREEAERQKGEAGQAQVLKTLQPVLEHLRGMQTKVDSLEKARVEQHTELAAQIRHTQRSVEESRKAADTLSSVLKNNAVRGAWGETQLRTLVETAGLVNRVDFDLQHSVEADSGDRRPDMVINLPGGKQMAIDAKVPYNSFMDSQREGLEPETRQRMLEDHAKKVRGHVDVLARKGYWTGLSISPEFTVAFIPNEQLLNAALEVDPSLMEHAFRQGIVLATPTNLWSMLKTVAFTWKQEALTEDAQALFEMGQVLYRRIVKLAEHVDKLGRSIQRSVKDYNAFTGSLERSVLPAARKLNAADPGSTIATPHEIEEAPRSLAAGDFAVLADVERPEIDLALAFEETVEAEVIDEADAG</sequence>
<protein>
    <submittedName>
        <fullName evidence="6">DNA recombination protein RmuC</fullName>
    </submittedName>
</protein>
<evidence type="ECO:0000256" key="4">
    <source>
        <dbReference type="ARBA" id="ARBA00023172"/>
    </source>
</evidence>
<feature type="coiled-coil region" evidence="5">
    <location>
        <begin position="94"/>
        <end position="139"/>
    </location>
</feature>
<dbReference type="Pfam" id="PF02646">
    <property type="entry name" value="RmuC"/>
    <property type="match status" value="1"/>
</dbReference>
<evidence type="ECO:0000313" key="7">
    <source>
        <dbReference type="Proteomes" id="UP000198832"/>
    </source>
</evidence>
<keyword evidence="4" id="KW-0233">DNA recombination</keyword>
<organism evidence="6 7">
    <name type="scientific">Nocardioides terrae</name>
    <dbReference type="NCBI Taxonomy" id="574651"/>
    <lineage>
        <taxon>Bacteria</taxon>
        <taxon>Bacillati</taxon>
        <taxon>Actinomycetota</taxon>
        <taxon>Actinomycetes</taxon>
        <taxon>Propionibacteriales</taxon>
        <taxon>Nocardioidaceae</taxon>
        <taxon>Nocardioides</taxon>
    </lineage>
</organism>
<reference evidence="6 7" key="1">
    <citation type="submission" date="2016-10" db="EMBL/GenBank/DDBJ databases">
        <authorList>
            <person name="de Groot N.N."/>
        </authorList>
    </citation>
    <scope>NUCLEOTIDE SEQUENCE [LARGE SCALE GENOMIC DNA]</scope>
    <source>
        <strain evidence="6 7">CGMCC 1.7056</strain>
    </source>
</reference>
<dbReference type="PANTHER" id="PTHR30563:SF0">
    <property type="entry name" value="DNA RECOMBINATION PROTEIN RMUC"/>
    <property type="match status" value="1"/>
</dbReference>
<comment type="function">
    <text evidence="1">Involved in DNA recombination.</text>
</comment>
<evidence type="ECO:0000256" key="2">
    <source>
        <dbReference type="ARBA" id="ARBA00009840"/>
    </source>
</evidence>
<dbReference type="InterPro" id="IPR003798">
    <property type="entry name" value="DNA_recombination_RmuC"/>
</dbReference>
<comment type="similarity">
    <text evidence="2">Belongs to the RmuC family.</text>
</comment>
<keyword evidence="3 5" id="KW-0175">Coiled coil</keyword>
<dbReference type="GO" id="GO:0006310">
    <property type="term" value="P:DNA recombination"/>
    <property type="evidence" value="ECO:0007669"/>
    <property type="project" value="UniProtKB-KW"/>
</dbReference>
<name>A0A1I1NCA8_9ACTN</name>
<evidence type="ECO:0000256" key="3">
    <source>
        <dbReference type="ARBA" id="ARBA00023054"/>
    </source>
</evidence>
<keyword evidence="7" id="KW-1185">Reference proteome</keyword>
<evidence type="ECO:0000256" key="1">
    <source>
        <dbReference type="ARBA" id="ARBA00003416"/>
    </source>
</evidence>
<gene>
    <name evidence="6" type="ORF">SAMN04487968_11621</name>
</gene>
<proteinExistence type="inferred from homology"/>
<dbReference type="AlphaFoldDB" id="A0A1I1NCA8"/>